<dbReference type="OrthoDB" id="9796789at2"/>
<dbReference type="Pfam" id="PF00669">
    <property type="entry name" value="Flagellin_N"/>
    <property type="match status" value="1"/>
</dbReference>
<dbReference type="AlphaFoldDB" id="A0A0P6W8A3"/>
<dbReference type="Pfam" id="PF00700">
    <property type="entry name" value="Flagellin_C"/>
    <property type="match status" value="1"/>
</dbReference>
<evidence type="ECO:0000313" key="6">
    <source>
        <dbReference type="EMBL" id="KPL53591.1"/>
    </source>
</evidence>
<keyword evidence="7" id="KW-1185">Reference proteome</keyword>
<evidence type="ECO:0000256" key="2">
    <source>
        <dbReference type="ARBA" id="ARBA00023143"/>
    </source>
</evidence>
<dbReference type="GO" id="GO:0009288">
    <property type="term" value="C:bacterial-type flagellum"/>
    <property type="evidence" value="ECO:0007669"/>
    <property type="project" value="UniProtKB-SubCell"/>
</dbReference>
<organism evidence="6 7">
    <name type="scientific">Prosthecodimorpha hirschii</name>
    <dbReference type="NCBI Taxonomy" id="665126"/>
    <lineage>
        <taxon>Bacteria</taxon>
        <taxon>Pseudomonadati</taxon>
        <taxon>Pseudomonadota</taxon>
        <taxon>Alphaproteobacteria</taxon>
        <taxon>Hyphomicrobiales</taxon>
        <taxon>Ancalomicrobiaceae</taxon>
        <taxon>Prosthecodimorpha</taxon>
    </lineage>
</organism>
<dbReference type="STRING" id="665126.ABB55_16365"/>
<name>A0A0P6W8A3_9HYPH</name>
<comment type="caution">
    <text evidence="6">The sequence shown here is derived from an EMBL/GenBank/DDBJ whole genome shotgun (WGS) entry which is preliminary data.</text>
</comment>
<dbReference type="InterPro" id="IPR001492">
    <property type="entry name" value="Flagellin"/>
</dbReference>
<sequence length="277" mass="28274">MPVIATNTAANSAVRYLNINATEQSKSLSKLASGSRITQASDDAAGLAIATRISSDVTTLQQAATNASHGVSILQTADGGASNISDILQRLKALATEAASGTVGDTERSYINEEFSQLIDEIDTIASGTRYNGVSLLDDGDTDNEFDTGTDVIVGSDTTDTITITIDSLTSTDLGVAALDVSTQAGAATALDTITDAIDTVSAARAKIGAQESRFEFTSASIASSVENLSAADSAISDVDIASEEAKLASAQVMVQAAVSAASSANQLTQNLLKLLQ</sequence>
<feature type="domain" description="Flagellin C-terminal" evidence="5">
    <location>
        <begin position="191"/>
        <end position="276"/>
    </location>
</feature>
<comment type="function">
    <text evidence="3">Flagellin is the subunit protein which polymerizes to form the filaments of bacterial flagella.</text>
</comment>
<keyword evidence="6" id="KW-0282">Flagellum</keyword>
<comment type="subcellular location">
    <subcellularLocation>
        <location evidence="3">Secreted</location>
    </subcellularLocation>
    <subcellularLocation>
        <location evidence="3">Bacterial flagellum</location>
    </subcellularLocation>
</comment>
<keyword evidence="2 3" id="KW-0975">Bacterial flagellum</keyword>
<dbReference type="EMBL" id="LJYW01000001">
    <property type="protein sequence ID" value="KPL53591.1"/>
    <property type="molecule type" value="Genomic_DNA"/>
</dbReference>
<protein>
    <recommendedName>
        <fullName evidence="3">Flagellin</fullName>
    </recommendedName>
</protein>
<dbReference type="Gene3D" id="6.10.10.10">
    <property type="entry name" value="Flagellar export chaperone, C-terminal domain"/>
    <property type="match status" value="1"/>
</dbReference>
<comment type="similarity">
    <text evidence="1 3">Belongs to the bacterial flagellin family.</text>
</comment>
<gene>
    <name evidence="6" type="ORF">ABB55_16365</name>
</gene>
<dbReference type="PANTHER" id="PTHR42792:SF2">
    <property type="entry name" value="FLAGELLIN"/>
    <property type="match status" value="1"/>
</dbReference>
<dbReference type="InterPro" id="IPR046358">
    <property type="entry name" value="Flagellin_C"/>
</dbReference>
<accession>A0A0P6W8A3</accession>
<dbReference type="RefSeq" id="WP_054359755.1">
    <property type="nucleotide sequence ID" value="NZ_JAPCYQ010000001.1"/>
</dbReference>
<keyword evidence="6" id="KW-0969">Cilium</keyword>
<proteinExistence type="inferred from homology"/>
<dbReference type="Proteomes" id="UP000048984">
    <property type="component" value="Unassembled WGS sequence"/>
</dbReference>
<dbReference type="Gene3D" id="1.20.1330.10">
    <property type="entry name" value="f41 fragment of flagellin, N-terminal domain"/>
    <property type="match status" value="1"/>
</dbReference>
<dbReference type="InterPro" id="IPR042187">
    <property type="entry name" value="Flagellin_C_sub2"/>
</dbReference>
<evidence type="ECO:0000259" key="5">
    <source>
        <dbReference type="Pfam" id="PF00700"/>
    </source>
</evidence>
<feature type="domain" description="Flagellin N-terminal" evidence="4">
    <location>
        <begin position="4"/>
        <end position="139"/>
    </location>
</feature>
<dbReference type="GO" id="GO:0005198">
    <property type="term" value="F:structural molecule activity"/>
    <property type="evidence" value="ECO:0007669"/>
    <property type="project" value="UniProtKB-UniRule"/>
</dbReference>
<dbReference type="InterPro" id="IPR001029">
    <property type="entry name" value="Flagellin_N"/>
</dbReference>
<keyword evidence="6" id="KW-0966">Cell projection</keyword>
<reference evidence="6 7" key="2">
    <citation type="submission" date="2015-10" db="EMBL/GenBank/DDBJ databases">
        <title>Draft Genome Sequence of Prosthecomicrobium hirschii ATCC 27832.</title>
        <authorList>
            <person name="Daniel J."/>
            <person name="Givan S.A."/>
            <person name="Brun Y.V."/>
            <person name="Brown P.J."/>
        </authorList>
    </citation>
    <scope>NUCLEOTIDE SEQUENCE [LARGE SCALE GENOMIC DNA]</scope>
    <source>
        <strain evidence="6 7">16</strain>
    </source>
</reference>
<dbReference type="PANTHER" id="PTHR42792">
    <property type="entry name" value="FLAGELLIN"/>
    <property type="match status" value="1"/>
</dbReference>
<evidence type="ECO:0000313" key="7">
    <source>
        <dbReference type="Proteomes" id="UP000048984"/>
    </source>
</evidence>
<dbReference type="SUPFAM" id="SSF64518">
    <property type="entry name" value="Phase 1 flagellin"/>
    <property type="match status" value="1"/>
</dbReference>
<evidence type="ECO:0000256" key="3">
    <source>
        <dbReference type="RuleBase" id="RU362073"/>
    </source>
</evidence>
<evidence type="ECO:0000259" key="4">
    <source>
        <dbReference type="Pfam" id="PF00669"/>
    </source>
</evidence>
<evidence type="ECO:0000256" key="1">
    <source>
        <dbReference type="ARBA" id="ARBA00005709"/>
    </source>
</evidence>
<keyword evidence="3" id="KW-0964">Secreted</keyword>
<dbReference type="GO" id="GO:0005576">
    <property type="term" value="C:extracellular region"/>
    <property type="evidence" value="ECO:0007669"/>
    <property type="project" value="UniProtKB-SubCell"/>
</dbReference>
<reference evidence="6 7" key="1">
    <citation type="submission" date="2015-09" db="EMBL/GenBank/DDBJ databases">
        <authorList>
            <person name="Jackson K.R."/>
            <person name="Lunt B.L."/>
            <person name="Fisher J.N.B."/>
            <person name="Gardner A.V."/>
            <person name="Bailey M.E."/>
            <person name="Deus L.M."/>
            <person name="Earl A.S."/>
            <person name="Gibby P.D."/>
            <person name="Hartmann K.A."/>
            <person name="Liu J.E."/>
            <person name="Manci A.M."/>
            <person name="Nielsen D.A."/>
            <person name="Solomon M.B."/>
            <person name="Breakwell D.P."/>
            <person name="Burnett S.H."/>
            <person name="Grose J.H."/>
        </authorList>
    </citation>
    <scope>NUCLEOTIDE SEQUENCE [LARGE SCALE GENOMIC DNA]</scope>
    <source>
        <strain evidence="6 7">16</strain>
    </source>
</reference>
<dbReference type="PRINTS" id="PR00207">
    <property type="entry name" value="FLAGELLIN"/>
</dbReference>